<dbReference type="InterPro" id="IPR006652">
    <property type="entry name" value="Kelch_1"/>
</dbReference>
<sequence length="113" mass="12529">MIAGGRSDDFSYLAGVDIFDAYSQQWIPAAPLLSPRCNFGMATVDDSVYAVGGSDPFDTVRSIEIYDSQRWKYTILEHTAGLLLNRCSKNAFVQMPRYFAIKSLSSAAAMKMK</sequence>
<evidence type="ECO:0000313" key="4">
    <source>
        <dbReference type="Proteomes" id="UP000271162"/>
    </source>
</evidence>
<gene>
    <name evidence="3" type="ORF">NBR_LOCUS17332</name>
</gene>
<dbReference type="Proteomes" id="UP000271162">
    <property type="component" value="Unassembled WGS sequence"/>
</dbReference>
<dbReference type="SMART" id="SM00612">
    <property type="entry name" value="Kelch"/>
    <property type="match status" value="2"/>
</dbReference>
<evidence type="ECO:0000313" key="5">
    <source>
        <dbReference type="WBParaSite" id="NBR_0001733101-mRNA-1"/>
    </source>
</evidence>
<evidence type="ECO:0000313" key="3">
    <source>
        <dbReference type="EMBL" id="VDL80946.1"/>
    </source>
</evidence>
<dbReference type="AlphaFoldDB" id="A0A0N4YK04"/>
<proteinExistence type="predicted"/>
<reference evidence="3 4" key="2">
    <citation type="submission" date="2018-11" db="EMBL/GenBank/DDBJ databases">
        <authorList>
            <consortium name="Pathogen Informatics"/>
        </authorList>
    </citation>
    <scope>NUCLEOTIDE SEQUENCE [LARGE SCALE GENOMIC DNA]</scope>
</reference>
<dbReference type="Gene3D" id="2.120.10.80">
    <property type="entry name" value="Kelch-type beta propeller"/>
    <property type="match status" value="1"/>
</dbReference>
<name>A0A0N4YK04_NIPBR</name>
<dbReference type="InterPro" id="IPR015915">
    <property type="entry name" value="Kelch-typ_b-propeller"/>
</dbReference>
<dbReference type="PANTHER" id="PTHR46344">
    <property type="entry name" value="OS02G0202900 PROTEIN"/>
    <property type="match status" value="1"/>
</dbReference>
<keyword evidence="4" id="KW-1185">Reference proteome</keyword>
<accession>A0A0N4YK04</accession>
<dbReference type="WBParaSite" id="NBR_0001733101-mRNA-1">
    <property type="protein sequence ID" value="NBR_0001733101-mRNA-1"/>
    <property type="gene ID" value="NBR_0001733101"/>
</dbReference>
<organism evidence="5">
    <name type="scientific">Nippostrongylus brasiliensis</name>
    <name type="common">Rat hookworm</name>
    <dbReference type="NCBI Taxonomy" id="27835"/>
    <lineage>
        <taxon>Eukaryota</taxon>
        <taxon>Metazoa</taxon>
        <taxon>Ecdysozoa</taxon>
        <taxon>Nematoda</taxon>
        <taxon>Chromadorea</taxon>
        <taxon>Rhabditida</taxon>
        <taxon>Rhabditina</taxon>
        <taxon>Rhabditomorpha</taxon>
        <taxon>Strongyloidea</taxon>
        <taxon>Heligmosomidae</taxon>
        <taxon>Nippostrongylus</taxon>
    </lineage>
</organism>
<keyword evidence="1" id="KW-0880">Kelch repeat</keyword>
<keyword evidence="2" id="KW-0677">Repeat</keyword>
<dbReference type="STRING" id="27835.A0A0N4YK04"/>
<evidence type="ECO:0000256" key="1">
    <source>
        <dbReference type="ARBA" id="ARBA00022441"/>
    </source>
</evidence>
<reference evidence="5" key="1">
    <citation type="submission" date="2017-02" db="UniProtKB">
        <authorList>
            <consortium name="WormBaseParasite"/>
        </authorList>
    </citation>
    <scope>IDENTIFICATION</scope>
</reference>
<protein>
    <submittedName>
        <fullName evidence="5">Kelch repeat protein</fullName>
    </submittedName>
</protein>
<dbReference type="EMBL" id="UYSL01022697">
    <property type="protein sequence ID" value="VDL80946.1"/>
    <property type="molecule type" value="Genomic_DNA"/>
</dbReference>
<dbReference type="Pfam" id="PF01344">
    <property type="entry name" value="Kelch_1"/>
    <property type="match status" value="1"/>
</dbReference>
<dbReference type="SUPFAM" id="SSF117281">
    <property type="entry name" value="Kelch motif"/>
    <property type="match status" value="1"/>
</dbReference>
<dbReference type="PANTHER" id="PTHR46344:SF27">
    <property type="entry name" value="KELCH REPEAT SUPERFAMILY PROTEIN"/>
    <property type="match status" value="1"/>
</dbReference>
<evidence type="ECO:0000256" key="2">
    <source>
        <dbReference type="ARBA" id="ARBA00022737"/>
    </source>
</evidence>